<organism evidence="6 7">
    <name type="scientific">Botrimarina mediterranea</name>
    <dbReference type="NCBI Taxonomy" id="2528022"/>
    <lineage>
        <taxon>Bacteria</taxon>
        <taxon>Pseudomonadati</taxon>
        <taxon>Planctomycetota</taxon>
        <taxon>Planctomycetia</taxon>
        <taxon>Pirellulales</taxon>
        <taxon>Lacipirellulaceae</taxon>
        <taxon>Botrimarina</taxon>
    </lineage>
</organism>
<evidence type="ECO:0000256" key="4">
    <source>
        <dbReference type="SAM" id="SignalP"/>
    </source>
</evidence>
<dbReference type="GO" id="GO:0009306">
    <property type="term" value="P:protein secretion"/>
    <property type="evidence" value="ECO:0007669"/>
    <property type="project" value="InterPro"/>
</dbReference>
<feature type="coiled-coil region" evidence="2">
    <location>
        <begin position="352"/>
        <end position="389"/>
    </location>
</feature>
<dbReference type="Pfam" id="PF00263">
    <property type="entry name" value="Secretin"/>
    <property type="match status" value="1"/>
</dbReference>
<feature type="compositionally biased region" description="Low complexity" evidence="3">
    <location>
        <begin position="960"/>
        <end position="969"/>
    </location>
</feature>
<dbReference type="InterPro" id="IPR004845">
    <property type="entry name" value="T2SS_GspD_CS"/>
</dbReference>
<feature type="region of interest" description="Disordered" evidence="3">
    <location>
        <begin position="26"/>
        <end position="45"/>
    </location>
</feature>
<dbReference type="PROSITE" id="PS00875">
    <property type="entry name" value="T2SP_D"/>
    <property type="match status" value="1"/>
</dbReference>
<dbReference type="EMBL" id="CP036349">
    <property type="protein sequence ID" value="QDV73009.1"/>
    <property type="molecule type" value="Genomic_DNA"/>
</dbReference>
<name>A0A518K5D7_9BACT</name>
<proteinExistence type="inferred from homology"/>
<evidence type="ECO:0000256" key="2">
    <source>
        <dbReference type="SAM" id="Coils"/>
    </source>
</evidence>
<feature type="chain" id="PRO_5021858353" evidence="4">
    <location>
        <begin position="25"/>
        <end position="1082"/>
    </location>
</feature>
<keyword evidence="7" id="KW-1185">Reference proteome</keyword>
<accession>A0A518K5D7</accession>
<feature type="region of interest" description="Disordered" evidence="3">
    <location>
        <begin position="960"/>
        <end position="980"/>
    </location>
</feature>
<evidence type="ECO:0000259" key="5">
    <source>
        <dbReference type="Pfam" id="PF00263"/>
    </source>
</evidence>
<gene>
    <name evidence="6" type="ORF">Spa11_11960</name>
</gene>
<dbReference type="Proteomes" id="UP000316426">
    <property type="component" value="Chromosome"/>
</dbReference>
<keyword evidence="2" id="KW-0175">Coiled coil</keyword>
<evidence type="ECO:0000313" key="6">
    <source>
        <dbReference type="EMBL" id="QDV73009.1"/>
    </source>
</evidence>
<keyword evidence="4" id="KW-0732">Signal</keyword>
<evidence type="ECO:0000313" key="7">
    <source>
        <dbReference type="Proteomes" id="UP000316426"/>
    </source>
</evidence>
<reference evidence="6 7" key="1">
    <citation type="submission" date="2019-02" db="EMBL/GenBank/DDBJ databases">
        <title>Deep-cultivation of Planctomycetes and their phenomic and genomic characterization uncovers novel biology.</title>
        <authorList>
            <person name="Wiegand S."/>
            <person name="Jogler M."/>
            <person name="Boedeker C."/>
            <person name="Pinto D."/>
            <person name="Vollmers J."/>
            <person name="Rivas-Marin E."/>
            <person name="Kohn T."/>
            <person name="Peeters S.H."/>
            <person name="Heuer A."/>
            <person name="Rast P."/>
            <person name="Oberbeckmann S."/>
            <person name="Bunk B."/>
            <person name="Jeske O."/>
            <person name="Meyerdierks A."/>
            <person name="Storesund J.E."/>
            <person name="Kallscheuer N."/>
            <person name="Luecker S."/>
            <person name="Lage O.M."/>
            <person name="Pohl T."/>
            <person name="Merkel B.J."/>
            <person name="Hornburger P."/>
            <person name="Mueller R.-W."/>
            <person name="Bruemmer F."/>
            <person name="Labrenz M."/>
            <person name="Spormann A.M."/>
            <person name="Op den Camp H."/>
            <person name="Overmann J."/>
            <person name="Amann R."/>
            <person name="Jetten M.S.M."/>
            <person name="Mascher T."/>
            <person name="Medema M.H."/>
            <person name="Devos D.P."/>
            <person name="Kaster A.-K."/>
            <person name="Ovreas L."/>
            <person name="Rohde M."/>
            <person name="Galperin M.Y."/>
            <person name="Jogler C."/>
        </authorList>
    </citation>
    <scope>NUCLEOTIDE SEQUENCE [LARGE SCALE GENOMIC DNA]</scope>
    <source>
        <strain evidence="6 7">Spa11</strain>
    </source>
</reference>
<dbReference type="PANTHER" id="PTHR30604">
    <property type="entry name" value="PROTEIN TRANSPORT PROTEIN HOFQ"/>
    <property type="match status" value="1"/>
</dbReference>
<evidence type="ECO:0000256" key="1">
    <source>
        <dbReference type="RuleBase" id="RU004003"/>
    </source>
</evidence>
<protein>
    <submittedName>
        <fullName evidence="6">Outer membrane porin HofQ</fullName>
    </submittedName>
</protein>
<comment type="similarity">
    <text evidence="1">Belongs to the bacterial secretin family.</text>
</comment>
<dbReference type="PANTHER" id="PTHR30604:SF1">
    <property type="entry name" value="DNA UTILIZATION PROTEIN HOFQ"/>
    <property type="match status" value="1"/>
</dbReference>
<dbReference type="InterPro" id="IPR004846">
    <property type="entry name" value="T2SS/T3SS_dom"/>
</dbReference>
<dbReference type="KEGG" id="bmei:Spa11_11960"/>
<feature type="signal peptide" evidence="4">
    <location>
        <begin position="1"/>
        <end position="24"/>
    </location>
</feature>
<feature type="domain" description="Type II/III secretion system secretin-like" evidence="5">
    <location>
        <begin position="862"/>
        <end position="1068"/>
    </location>
</feature>
<dbReference type="RefSeq" id="WP_145109260.1">
    <property type="nucleotide sequence ID" value="NZ_CP036349.1"/>
</dbReference>
<dbReference type="InterPro" id="IPR051808">
    <property type="entry name" value="Type_IV_pilus_biogenesis"/>
</dbReference>
<dbReference type="AlphaFoldDB" id="A0A518K5D7"/>
<sequence length="1082" mass="116425" precursor="true">MNATRKFAALAAALAALASGPALAQQPATSATQPRALPKPTDASAVGQRYTLTPATPTVGEATDKKAVCKRLLVDARAAMTAGDTDRAQQLVARASQLEVPASAFAKGEDTPAKLALELRQPARHYDTAVMTTGAAWEQTGADYARQAMHVPETDGTELQPAAAMVGGDNVPRLAQLPLTGESVQAEPAAAARLLAEGEQKLREGDLDSAFEKFQAASDGRSGLDAGAQRRLDDHLRMFGGVASGEPAPLSVPAVDASMIDQTDQDQQVLARKLASTVGQAQVESREIRESDPRRSLEILETARQEVEASGINQEYRDQLVRRVDRSIDDANKYIEANKAQIELDETNAAVLDEIDSENLAEQRKREKMQQLIEEYNDLQGEYRIEEAEVVAKRLKELAPDDPVAIQVWEFAKLQRRNAINNGLRDQRDIANWEAWKGVDEAAIPNVFDGQEMKFAKDWDQLRRRKGLADGRNQLSPREQDIRRKLKTPVQLRYTDRPLAEVMDALAKMTGVDIYLDPRGMNQEGVSSDTPVTININSEISLESALNLILDPLHMGFTVKDEVLKVTSISLRDGELQREVYYVADLVIPIPNFLPSNNIGLQGLINDALAVTSAGAGGLGGPGPISLAGPTGAPGGAQNPNVLAQNFAPSGQIGAAPGQLTTGPGGLGGAASADFDSLIELITSTIASDTWAENGGGEAEIRPFPTNLSLVVSQTQSVHEEIADLLEQLRRLQDLQVTIEVRFIRLSDDFFERIGIDFDMNINDKILGTDELTQTSNPVAAASFGESVRNGIQRTRTGATVGVQAPLVGDLAQVTADLDIPFRQGSFNVAQPQFGGFNPSTAATFGFAILSDIEAYFLINAAQGDTRTNVLNAPKVTLFNGQQAFVSDTSQSPFVISVIPVVGEFAAAQQPVIVVLNEGTLMSIQAVVSEDRRYVRLTVVPFFSEIGDVDVFTFDGSTTTNASASSNTTDGDDDGTNESANLSENRQITTAGTTVQLPTFQFVSVTTTVSVPDGGTVLLGGIKRLSEGRREFGVPLLSKVPYINRLFRNVGIGRETDSLMMMVTPRIIIQEEEEQKLGLAGN</sequence>
<evidence type="ECO:0000256" key="3">
    <source>
        <dbReference type="SAM" id="MobiDB-lite"/>
    </source>
</evidence>